<proteinExistence type="predicted"/>
<gene>
    <name evidence="4" type="primary">epsJ_1</name>
    <name evidence="4" type="ORF">BHLFYP23_00044</name>
</gene>
<keyword evidence="1 4" id="KW-0328">Glycosyltransferase</keyword>
<evidence type="ECO:0000313" key="4">
    <source>
        <dbReference type="EMBL" id="VYT07455.1"/>
    </source>
</evidence>
<dbReference type="PANTHER" id="PTHR22916:SF51">
    <property type="entry name" value="GLYCOSYLTRANSFERASE EPSH-RELATED"/>
    <property type="match status" value="1"/>
</dbReference>
<reference evidence="4" key="1">
    <citation type="submission" date="2019-11" db="EMBL/GenBank/DDBJ databases">
        <authorList>
            <person name="Feng L."/>
        </authorList>
    </citation>
    <scope>NUCLEOTIDE SEQUENCE</scope>
    <source>
        <strain evidence="4">BhanseniiLFYP23</strain>
    </source>
</reference>
<dbReference type="EMBL" id="CACRSY010000012">
    <property type="protein sequence ID" value="VYT07455.1"/>
    <property type="molecule type" value="Genomic_DNA"/>
</dbReference>
<dbReference type="RefSeq" id="WP_156342369.1">
    <property type="nucleotide sequence ID" value="NZ_CACRSY010000012.1"/>
</dbReference>
<evidence type="ECO:0000259" key="3">
    <source>
        <dbReference type="Pfam" id="PF00535"/>
    </source>
</evidence>
<name>A0A6N2TPB9_BLAHA</name>
<dbReference type="InterPro" id="IPR029044">
    <property type="entry name" value="Nucleotide-diphossugar_trans"/>
</dbReference>
<dbReference type="Pfam" id="PF00535">
    <property type="entry name" value="Glycos_transf_2"/>
    <property type="match status" value="1"/>
</dbReference>
<dbReference type="PANTHER" id="PTHR22916">
    <property type="entry name" value="GLYCOSYLTRANSFERASE"/>
    <property type="match status" value="1"/>
</dbReference>
<accession>A0A6N2TPB9</accession>
<sequence>MVSVIVPVYNAEEKLEKCIMSILNQSYQKLELILINDGSKDGSGEVCKKYAERDKRIRYIERENKGASATRNEGISLALGQYIQFVDSDDYIEKNMVEALVNRIEETDADMVMCGYTEAFPQDKDVRLPEIDKTITMAELGKEYPNIFEKFLLNSPCNKLYKKEKLSEKFPEDLSLGEDLIFNLHNMKNMNKISFIKESFYNYIIGQGSLNRRYRKDSIEIAERLYLESMEFCSKFHVGETAETHISNIFMTFFFYGLTDLFTISGYDKKKKKAVLNGWMKNPNIQKAAVHAEVRRTVQKVAVFLVKHKMTRALEGLFILKSFSRR</sequence>
<dbReference type="EC" id="2.4.-.-" evidence="4"/>
<keyword evidence="2 4" id="KW-0808">Transferase</keyword>
<feature type="domain" description="Glycosyltransferase 2-like" evidence="3">
    <location>
        <begin position="3"/>
        <end position="167"/>
    </location>
</feature>
<dbReference type="AlphaFoldDB" id="A0A6N2TPB9"/>
<dbReference type="CDD" id="cd00761">
    <property type="entry name" value="Glyco_tranf_GTA_type"/>
    <property type="match status" value="1"/>
</dbReference>
<evidence type="ECO:0000256" key="2">
    <source>
        <dbReference type="ARBA" id="ARBA00022679"/>
    </source>
</evidence>
<dbReference type="Gene3D" id="3.90.550.10">
    <property type="entry name" value="Spore Coat Polysaccharide Biosynthesis Protein SpsA, Chain A"/>
    <property type="match status" value="1"/>
</dbReference>
<organism evidence="4">
    <name type="scientific">Blautia hansenii</name>
    <name type="common">Ruminococcus hansenii</name>
    <dbReference type="NCBI Taxonomy" id="1322"/>
    <lineage>
        <taxon>Bacteria</taxon>
        <taxon>Bacillati</taxon>
        <taxon>Bacillota</taxon>
        <taxon>Clostridia</taxon>
        <taxon>Lachnospirales</taxon>
        <taxon>Lachnospiraceae</taxon>
        <taxon>Blautia</taxon>
    </lineage>
</organism>
<dbReference type="SUPFAM" id="SSF53448">
    <property type="entry name" value="Nucleotide-diphospho-sugar transferases"/>
    <property type="match status" value="1"/>
</dbReference>
<protein>
    <submittedName>
        <fullName evidence="4">Putative glycosyltransferase EpsJ</fullName>
        <ecNumber evidence="4">2.4.-.-</ecNumber>
    </submittedName>
</protein>
<dbReference type="GO" id="GO:0016757">
    <property type="term" value="F:glycosyltransferase activity"/>
    <property type="evidence" value="ECO:0007669"/>
    <property type="project" value="UniProtKB-KW"/>
</dbReference>
<dbReference type="InterPro" id="IPR001173">
    <property type="entry name" value="Glyco_trans_2-like"/>
</dbReference>
<evidence type="ECO:0000256" key="1">
    <source>
        <dbReference type="ARBA" id="ARBA00022676"/>
    </source>
</evidence>